<gene>
    <name evidence="1" type="ORF">FIBSPDRAFT_668493</name>
</gene>
<dbReference type="OrthoDB" id="2676448at2759"/>
<keyword evidence="2" id="KW-1185">Reference proteome</keyword>
<evidence type="ECO:0000313" key="1">
    <source>
        <dbReference type="EMBL" id="KZP05528.1"/>
    </source>
</evidence>
<dbReference type="Proteomes" id="UP000076532">
    <property type="component" value="Unassembled WGS sequence"/>
</dbReference>
<dbReference type="STRING" id="436010.A0A167VZA7"/>
<organism evidence="1 2">
    <name type="scientific">Athelia psychrophila</name>
    <dbReference type="NCBI Taxonomy" id="1759441"/>
    <lineage>
        <taxon>Eukaryota</taxon>
        <taxon>Fungi</taxon>
        <taxon>Dikarya</taxon>
        <taxon>Basidiomycota</taxon>
        <taxon>Agaricomycotina</taxon>
        <taxon>Agaricomycetes</taxon>
        <taxon>Agaricomycetidae</taxon>
        <taxon>Atheliales</taxon>
        <taxon>Atheliaceae</taxon>
        <taxon>Athelia</taxon>
    </lineage>
</organism>
<protein>
    <submittedName>
        <fullName evidence="1">Uncharacterized protein</fullName>
    </submittedName>
</protein>
<reference evidence="1 2" key="1">
    <citation type="journal article" date="2016" name="Mol. Biol. Evol.">
        <title>Comparative Genomics of Early-Diverging Mushroom-Forming Fungi Provides Insights into the Origins of Lignocellulose Decay Capabilities.</title>
        <authorList>
            <person name="Nagy L.G."/>
            <person name="Riley R."/>
            <person name="Tritt A."/>
            <person name="Adam C."/>
            <person name="Daum C."/>
            <person name="Floudas D."/>
            <person name="Sun H."/>
            <person name="Yadav J.S."/>
            <person name="Pangilinan J."/>
            <person name="Larsson K.H."/>
            <person name="Matsuura K."/>
            <person name="Barry K."/>
            <person name="Labutti K."/>
            <person name="Kuo R."/>
            <person name="Ohm R.A."/>
            <person name="Bhattacharya S.S."/>
            <person name="Shirouzu T."/>
            <person name="Yoshinaga Y."/>
            <person name="Martin F.M."/>
            <person name="Grigoriev I.V."/>
            <person name="Hibbett D.S."/>
        </authorList>
    </citation>
    <scope>NUCLEOTIDE SEQUENCE [LARGE SCALE GENOMIC DNA]</scope>
    <source>
        <strain evidence="1 2">CBS 109695</strain>
    </source>
</reference>
<dbReference type="AlphaFoldDB" id="A0A167VZA7"/>
<evidence type="ECO:0000313" key="2">
    <source>
        <dbReference type="Proteomes" id="UP000076532"/>
    </source>
</evidence>
<accession>A0A167VZA7</accession>
<feature type="non-terminal residue" evidence="1">
    <location>
        <position position="1"/>
    </location>
</feature>
<sequence length="114" mass="13071">VSQCPWSTPKARLAMDLHYKIKHAHEEIERLNLEVPRFATQLRDEGCYLEHMERTIHSMVPHLAHQIGIHRAIWGRFDHHHWRKLRKITCLPSFSGSIAPGVAVENGPGEPASV</sequence>
<proteinExistence type="predicted"/>
<name>A0A167VZA7_9AGAM</name>
<feature type="non-terminal residue" evidence="1">
    <location>
        <position position="114"/>
    </location>
</feature>
<dbReference type="EMBL" id="KV417833">
    <property type="protein sequence ID" value="KZP05528.1"/>
    <property type="molecule type" value="Genomic_DNA"/>
</dbReference>